<dbReference type="Gene3D" id="3.30.530.20">
    <property type="match status" value="1"/>
</dbReference>
<dbReference type="SUPFAM" id="SSF55961">
    <property type="entry name" value="Bet v1-like"/>
    <property type="match status" value="1"/>
</dbReference>
<dbReference type="AlphaFoldDB" id="A0A1H9RAP9"/>
<protein>
    <recommendedName>
        <fullName evidence="3">DUF2505 domain-containing protein</fullName>
    </recommendedName>
</protein>
<organism evidence="1 2">
    <name type="scientific">Propionibacterium cyclohexanicum</name>
    <dbReference type="NCBI Taxonomy" id="64702"/>
    <lineage>
        <taxon>Bacteria</taxon>
        <taxon>Bacillati</taxon>
        <taxon>Actinomycetota</taxon>
        <taxon>Actinomycetes</taxon>
        <taxon>Propionibacteriales</taxon>
        <taxon>Propionibacteriaceae</taxon>
        <taxon>Propionibacterium</taxon>
    </lineage>
</organism>
<name>A0A1H9RAP9_9ACTN</name>
<dbReference type="RefSeq" id="WP_177170066.1">
    <property type="nucleotide sequence ID" value="NZ_FOGZ01000006.1"/>
</dbReference>
<dbReference type="Proteomes" id="UP000198815">
    <property type="component" value="Unassembled WGS sequence"/>
</dbReference>
<evidence type="ECO:0000313" key="1">
    <source>
        <dbReference type="EMBL" id="SER69760.1"/>
    </source>
</evidence>
<evidence type="ECO:0008006" key="3">
    <source>
        <dbReference type="Google" id="ProtNLM"/>
    </source>
</evidence>
<dbReference type="Pfam" id="PF10698">
    <property type="entry name" value="DUF2505"/>
    <property type="match status" value="1"/>
</dbReference>
<dbReference type="InterPro" id="IPR019639">
    <property type="entry name" value="DUF2505"/>
</dbReference>
<evidence type="ECO:0000313" key="2">
    <source>
        <dbReference type="Proteomes" id="UP000198815"/>
    </source>
</evidence>
<accession>A0A1H9RAP9</accession>
<dbReference type="STRING" id="64702.SAMN05443377_10688"/>
<dbReference type="InterPro" id="IPR023393">
    <property type="entry name" value="START-like_dom_sf"/>
</dbReference>
<reference evidence="1 2" key="1">
    <citation type="submission" date="2016-10" db="EMBL/GenBank/DDBJ databases">
        <authorList>
            <person name="de Groot N.N."/>
        </authorList>
    </citation>
    <scope>NUCLEOTIDE SEQUENCE [LARGE SCALE GENOMIC DNA]</scope>
    <source>
        <strain evidence="1 2">DSM 16859</strain>
    </source>
</reference>
<keyword evidence="2" id="KW-1185">Reference proteome</keyword>
<dbReference type="EMBL" id="FOGZ01000006">
    <property type="protein sequence ID" value="SER69760.1"/>
    <property type="molecule type" value="Genomic_DNA"/>
</dbReference>
<proteinExistence type="predicted"/>
<sequence length="157" mass="16893">MEISAHHEYGAEPAAVHTMLTNPEWLSAVLDRAGAARSDVRVEANTSHIHAEISAPSQVQRFTGATLAIEQTFVWNEVPDGWDGTVEATPAKLPAKLAGTATIRPGGAGTIVEYSGQFNVSVPLLGKKLEQLAEPRVMTIIDLQQEVGNEWLATRPD</sequence>
<gene>
    <name evidence="1" type="ORF">SAMN05443377_10688</name>
</gene>